<reference evidence="2 3" key="1">
    <citation type="submission" date="2018-04" db="EMBL/GenBank/DDBJ databases">
        <authorList>
            <person name="Huttner S."/>
            <person name="Dainat J."/>
        </authorList>
    </citation>
    <scope>NUCLEOTIDE SEQUENCE [LARGE SCALE GENOMIC DNA]</scope>
</reference>
<dbReference type="AlphaFoldDB" id="A0A3S4AS20"/>
<feature type="region of interest" description="Disordered" evidence="1">
    <location>
        <begin position="1"/>
        <end position="33"/>
    </location>
</feature>
<evidence type="ECO:0000313" key="3">
    <source>
        <dbReference type="Proteomes" id="UP000289323"/>
    </source>
</evidence>
<proteinExistence type="predicted"/>
<accession>A0A3S4AS20</accession>
<organism evidence="2 3">
    <name type="scientific">Thermothielavioides terrestris</name>
    <dbReference type="NCBI Taxonomy" id="2587410"/>
    <lineage>
        <taxon>Eukaryota</taxon>
        <taxon>Fungi</taxon>
        <taxon>Dikarya</taxon>
        <taxon>Ascomycota</taxon>
        <taxon>Pezizomycotina</taxon>
        <taxon>Sordariomycetes</taxon>
        <taxon>Sordariomycetidae</taxon>
        <taxon>Sordariales</taxon>
        <taxon>Chaetomiaceae</taxon>
        <taxon>Thermothielavioides</taxon>
    </lineage>
</organism>
<dbReference type="Proteomes" id="UP000289323">
    <property type="component" value="Unassembled WGS sequence"/>
</dbReference>
<evidence type="ECO:0000313" key="2">
    <source>
        <dbReference type="EMBL" id="SPQ24518.1"/>
    </source>
</evidence>
<sequence length="103" mass="11194">MAGCQNPGQTTRNQTLSRAATNESTRHIPLQYPTPPTPILLVYDKATSTVLQIDPDNSEASNPARPRELGIGSAKAWKPAAAIDFSVDPGSPSHLRNFFYDED</sequence>
<feature type="compositionally biased region" description="Polar residues" evidence="1">
    <location>
        <begin position="1"/>
        <end position="23"/>
    </location>
</feature>
<name>A0A3S4AS20_9PEZI</name>
<protein>
    <submittedName>
        <fullName evidence="2">Ac23880b-6792-440d-a1b0-91c676af549e</fullName>
    </submittedName>
</protein>
<evidence type="ECO:0000256" key="1">
    <source>
        <dbReference type="SAM" id="MobiDB-lite"/>
    </source>
</evidence>
<gene>
    <name evidence="2" type="ORF">TT172_LOCUS6937</name>
</gene>
<dbReference type="EMBL" id="OUUZ01000013">
    <property type="protein sequence ID" value="SPQ24518.1"/>
    <property type="molecule type" value="Genomic_DNA"/>
</dbReference>